<dbReference type="Pfam" id="PF02924">
    <property type="entry name" value="HDPD"/>
    <property type="match status" value="1"/>
</dbReference>
<dbReference type="Proteomes" id="UP001595791">
    <property type="component" value="Unassembled WGS sequence"/>
</dbReference>
<organism evidence="1 2">
    <name type="scientific">Chitinimonas lacunae</name>
    <dbReference type="NCBI Taxonomy" id="1963018"/>
    <lineage>
        <taxon>Bacteria</taxon>
        <taxon>Pseudomonadati</taxon>
        <taxon>Pseudomonadota</taxon>
        <taxon>Betaproteobacteria</taxon>
        <taxon>Neisseriales</taxon>
        <taxon>Chitinibacteraceae</taxon>
        <taxon>Chitinimonas</taxon>
    </lineage>
</organism>
<evidence type="ECO:0000313" key="1">
    <source>
        <dbReference type="EMBL" id="MFC4158280.1"/>
    </source>
</evidence>
<dbReference type="RefSeq" id="WP_378160781.1">
    <property type="nucleotide sequence ID" value="NZ_JBHSBU010000001.1"/>
</dbReference>
<comment type="caution">
    <text evidence="1">The sequence shown here is derived from an EMBL/GenBank/DDBJ whole genome shotgun (WGS) entry which is preliminary data.</text>
</comment>
<evidence type="ECO:0000313" key="2">
    <source>
        <dbReference type="Proteomes" id="UP001595791"/>
    </source>
</evidence>
<keyword evidence="2" id="KW-1185">Reference proteome</keyword>
<proteinExistence type="predicted"/>
<dbReference type="InterPro" id="IPR004195">
    <property type="entry name" value="Head_decoration_D"/>
</dbReference>
<reference evidence="2" key="1">
    <citation type="journal article" date="2019" name="Int. J. Syst. Evol. Microbiol.">
        <title>The Global Catalogue of Microorganisms (GCM) 10K type strain sequencing project: providing services to taxonomists for standard genome sequencing and annotation.</title>
        <authorList>
            <consortium name="The Broad Institute Genomics Platform"/>
            <consortium name="The Broad Institute Genome Sequencing Center for Infectious Disease"/>
            <person name="Wu L."/>
            <person name="Ma J."/>
        </authorList>
    </citation>
    <scope>NUCLEOTIDE SEQUENCE [LARGE SCALE GENOMIC DNA]</scope>
    <source>
        <strain evidence="2">LMG 29894</strain>
    </source>
</reference>
<gene>
    <name evidence="1" type="ORF">ACFOW7_02795</name>
</gene>
<sequence>MAYTIKTEGRHAGEHLLSEGNGEISREGIVLAAGPALPAGQVLATKTATGEYMPYKKGETGGVGTATGILFAPKPESATPQRAVAHVRNCEVAQACLTGLDDKAIADLAARSVIVR</sequence>
<name>A0ABV8MLW2_9NEIS</name>
<accession>A0ABV8MLW2</accession>
<dbReference type="EMBL" id="JBHSBU010000001">
    <property type="protein sequence ID" value="MFC4158280.1"/>
    <property type="molecule type" value="Genomic_DNA"/>
</dbReference>
<protein>
    <submittedName>
        <fullName evidence="1">Head decoration protein</fullName>
    </submittedName>
</protein>